<feature type="domain" description="Restriction endonuclease AspBHI N-terminal" evidence="2">
    <location>
        <begin position="24"/>
        <end position="207"/>
    </location>
</feature>
<dbReference type="AlphaFoldDB" id="C4IFW2"/>
<dbReference type="Pfam" id="PF18062">
    <property type="entry name" value="RE_AspBHI_N"/>
    <property type="match status" value="1"/>
</dbReference>
<dbReference type="EMBL" id="ACOM01000005">
    <property type="protein sequence ID" value="EEP52967.1"/>
    <property type="molecule type" value="Genomic_DNA"/>
</dbReference>
<dbReference type="eggNOG" id="COG3183">
    <property type="taxonomic scope" value="Bacteria"/>
</dbReference>
<sequence length="492" mass="57689">MVGFEKLKESDLIKEEIYNGGINGNIGDEPISKLMNCENSSGIRKKGHLTDEKLKYVILYMTGKHKHWQDKYDKDSDVLIYYGDQNKADKDIFDTPKKGNIVLNRTFEYLNKGMRDKICPFFVFEKESGRDVRFLGVAIPGNKNYEAKKCLQVVENNTEKGKVTNYKAIFTILNVERIDRRWLLDLDNLRGIESDYVPLQWKEWVYNEEIITPKSIEDLLNGESIQKTDNKTNMKYYFEPVNLKEWNMFERVKGIGHVEPFLAVKDMELGDLVFLYVGQQEKSKKNGIYAWGEIVKKPYILRNSTQDYCNNKLIVDVKILYITYNEPLLNYEQSKKVFTQFRTVHKLNESSISTLLFYIEDKINVYNRQIFPSDEIDEEYTLIEGAKKQIVVNAYERNVKARNECIEYYKKINNGQVKCEICGFNFGDIYGNQFRDKINIHHIVEIAQIGQGYIINPKEDLIPVCPNCHYILHCKKPAYKPEEVKRMLCNKK</sequence>
<proteinExistence type="predicted"/>
<gene>
    <name evidence="3" type="ORF">CLP_1869</name>
</gene>
<dbReference type="SUPFAM" id="SSF88697">
    <property type="entry name" value="PUA domain-like"/>
    <property type="match status" value="1"/>
</dbReference>
<reference evidence="3 4" key="1">
    <citation type="submission" date="2009-08" db="EMBL/GenBank/DDBJ databases">
        <authorList>
            <person name="Shrivastava S."/>
            <person name="Brinkac L.B."/>
            <person name="Brown J.L."/>
            <person name="Bruce D.B."/>
            <person name="Detter C."/>
            <person name="Green L.D."/>
            <person name="Munk C.A."/>
            <person name="Rogers Y.C."/>
            <person name="Tapia R."/>
            <person name="Sims D.R."/>
            <person name="Smith L.A."/>
            <person name="Smith T.J."/>
            <person name="Sutton G."/>
            <person name="Brettin T."/>
        </authorList>
    </citation>
    <scope>NUCLEOTIDE SEQUENCE [LARGE SCALE GENOMIC DNA]</scope>
    <source>
        <strain evidence="4">E4 str. BoNT E BL5262</strain>
    </source>
</reference>
<dbReference type="Pfam" id="PF01844">
    <property type="entry name" value="HNH"/>
    <property type="match status" value="1"/>
</dbReference>
<dbReference type="Gene3D" id="2.30.280.20">
    <property type="match status" value="1"/>
</dbReference>
<keyword evidence="3" id="KW-0255">Endonuclease</keyword>
<evidence type="ECO:0000313" key="3">
    <source>
        <dbReference type="EMBL" id="EEP52967.1"/>
    </source>
</evidence>
<dbReference type="InterPro" id="IPR002711">
    <property type="entry name" value="HNH"/>
</dbReference>
<dbReference type="GO" id="GO:0003676">
    <property type="term" value="F:nucleic acid binding"/>
    <property type="evidence" value="ECO:0007669"/>
    <property type="project" value="InterPro"/>
</dbReference>
<dbReference type="HOGENOM" id="CLU_554022_0_0_9"/>
<dbReference type="InterPro" id="IPR015947">
    <property type="entry name" value="PUA-like_sf"/>
</dbReference>
<evidence type="ECO:0000259" key="2">
    <source>
        <dbReference type="Pfam" id="PF18062"/>
    </source>
</evidence>
<protein>
    <submittedName>
        <fullName evidence="3">HNH endonuclease domain protein</fullName>
    </submittedName>
</protein>
<keyword evidence="3" id="KW-0540">Nuclease</keyword>
<evidence type="ECO:0000259" key="1">
    <source>
        <dbReference type="Pfam" id="PF01844"/>
    </source>
</evidence>
<feature type="domain" description="HNH" evidence="1">
    <location>
        <begin position="419"/>
        <end position="472"/>
    </location>
</feature>
<accession>C4IFW2</accession>
<comment type="caution">
    <text evidence="3">The sequence shown here is derived from an EMBL/GenBank/DDBJ whole genome shotgun (WGS) entry which is preliminary data.</text>
</comment>
<dbReference type="CDD" id="cd00085">
    <property type="entry name" value="HNHc"/>
    <property type="match status" value="1"/>
</dbReference>
<dbReference type="Proteomes" id="UP000003081">
    <property type="component" value="Unassembled WGS sequence"/>
</dbReference>
<dbReference type="InterPro" id="IPR041409">
    <property type="entry name" value="RE_AspBHI_N"/>
</dbReference>
<keyword evidence="3" id="KW-0378">Hydrolase</keyword>
<dbReference type="GO" id="GO:0004519">
    <property type="term" value="F:endonuclease activity"/>
    <property type="evidence" value="ECO:0007669"/>
    <property type="project" value="UniProtKB-KW"/>
</dbReference>
<organism evidence="3 4">
    <name type="scientific">Clostridium butyricum E4 str. BoNT E BL5262</name>
    <dbReference type="NCBI Taxonomy" id="632245"/>
    <lineage>
        <taxon>Bacteria</taxon>
        <taxon>Bacillati</taxon>
        <taxon>Bacillota</taxon>
        <taxon>Clostridia</taxon>
        <taxon>Eubacteriales</taxon>
        <taxon>Clostridiaceae</taxon>
        <taxon>Clostridium</taxon>
    </lineage>
</organism>
<dbReference type="GO" id="GO:0008270">
    <property type="term" value="F:zinc ion binding"/>
    <property type="evidence" value="ECO:0007669"/>
    <property type="project" value="InterPro"/>
</dbReference>
<evidence type="ECO:0000313" key="4">
    <source>
        <dbReference type="Proteomes" id="UP000003081"/>
    </source>
</evidence>
<dbReference type="RefSeq" id="WP_003414254.1">
    <property type="nucleotide sequence ID" value="NZ_ACOM01000005.1"/>
</dbReference>
<keyword evidence="4" id="KW-1185">Reference proteome</keyword>
<dbReference type="InterPro" id="IPR003615">
    <property type="entry name" value="HNH_nuc"/>
</dbReference>
<name>C4IFW2_CLOBU</name>